<keyword evidence="1" id="KW-0378">Hydrolase</keyword>
<proteinExistence type="predicted"/>
<keyword evidence="4" id="KW-1185">Reference proteome</keyword>
<dbReference type="SUPFAM" id="SSF53187">
    <property type="entry name" value="Zn-dependent exopeptidases"/>
    <property type="match status" value="1"/>
</dbReference>
<comment type="caution">
    <text evidence="3">The sequence shown here is derived from an EMBL/GenBank/DDBJ whole genome shotgun (WGS) entry which is preliminary data.</text>
</comment>
<feature type="domain" description="MurNAc-LAA" evidence="2">
    <location>
        <begin position="109"/>
        <end position="220"/>
    </location>
</feature>
<name>A0A931AXA1_9FIRM</name>
<evidence type="ECO:0000313" key="3">
    <source>
        <dbReference type="EMBL" id="MBF8436508.1"/>
    </source>
</evidence>
<reference evidence="3" key="1">
    <citation type="submission" date="2020-11" db="EMBL/GenBank/DDBJ databases">
        <title>Halonatronomonas betainensis gen. nov., sp. nov. a novel haloalkaliphilic representative of the family Halanaerobiacae capable of betaine degradation.</title>
        <authorList>
            <person name="Boltyanskaya Y."/>
            <person name="Kevbrin V."/>
            <person name="Detkova E."/>
            <person name="Grouzdev D.S."/>
            <person name="Koziaeva V."/>
            <person name="Zhilina T."/>
        </authorList>
    </citation>
    <scope>NUCLEOTIDE SEQUENCE</scope>
    <source>
        <strain evidence="3">Z-7014</strain>
    </source>
</reference>
<dbReference type="PANTHER" id="PTHR30404:SF0">
    <property type="entry name" value="N-ACETYLMURAMOYL-L-ALANINE AMIDASE AMIC"/>
    <property type="match status" value="1"/>
</dbReference>
<dbReference type="PANTHER" id="PTHR30404">
    <property type="entry name" value="N-ACETYLMURAMOYL-L-ALANINE AMIDASE"/>
    <property type="match status" value="1"/>
</dbReference>
<protein>
    <submittedName>
        <fullName evidence="3">N-acetylmuramoyl-L-alanine amidase</fullName>
    </submittedName>
</protein>
<dbReference type="GO" id="GO:0009253">
    <property type="term" value="P:peptidoglycan catabolic process"/>
    <property type="evidence" value="ECO:0007669"/>
    <property type="project" value="InterPro"/>
</dbReference>
<evidence type="ECO:0000256" key="1">
    <source>
        <dbReference type="ARBA" id="ARBA00022801"/>
    </source>
</evidence>
<accession>A0A931AXA1</accession>
<dbReference type="GO" id="GO:0008745">
    <property type="term" value="F:N-acetylmuramoyl-L-alanine amidase activity"/>
    <property type="evidence" value="ECO:0007669"/>
    <property type="project" value="InterPro"/>
</dbReference>
<dbReference type="Proteomes" id="UP000621436">
    <property type="component" value="Unassembled WGS sequence"/>
</dbReference>
<gene>
    <name evidence="3" type="ORF">I0Q91_05425</name>
</gene>
<evidence type="ECO:0000259" key="2">
    <source>
        <dbReference type="SMART" id="SM00646"/>
    </source>
</evidence>
<dbReference type="GO" id="GO:0030288">
    <property type="term" value="C:outer membrane-bounded periplasmic space"/>
    <property type="evidence" value="ECO:0007669"/>
    <property type="project" value="TreeGrafter"/>
</dbReference>
<dbReference type="InterPro" id="IPR050695">
    <property type="entry name" value="N-acetylmuramoyl_amidase_3"/>
</dbReference>
<dbReference type="SMART" id="SM00646">
    <property type="entry name" value="Ami_3"/>
    <property type="match status" value="1"/>
</dbReference>
<dbReference type="CDD" id="cd02696">
    <property type="entry name" value="MurNAc-LAA"/>
    <property type="match status" value="1"/>
</dbReference>
<dbReference type="RefSeq" id="WP_270453411.1">
    <property type="nucleotide sequence ID" value="NZ_JADPIE010000003.1"/>
</dbReference>
<dbReference type="Gene3D" id="3.40.630.40">
    <property type="entry name" value="Zn-dependent exopeptidases"/>
    <property type="match status" value="1"/>
</dbReference>
<dbReference type="AlphaFoldDB" id="A0A931AXA1"/>
<sequence>MDGNVNGIMGQGDELRGRRLIGSIAIDAGHGGGDPGAVARAGGNIRSGGETGADTGAGGVISRPESDKIMEKDLNLRLGAEIFGQALEAGLDAYMLRGGDYDMALGRRTELANGYGVDLFLSVHHNGAASAGASGTECFYFPGSGTGEVVARALQSAMVDRLKLPDRGVKTSDRFHVLQATRMAAVLIEPLFLTGTRDQELLEDGGYFRKLARAVIGGLIGINN</sequence>
<dbReference type="EMBL" id="JADPIE010000003">
    <property type="protein sequence ID" value="MBF8436508.1"/>
    <property type="molecule type" value="Genomic_DNA"/>
</dbReference>
<evidence type="ECO:0000313" key="4">
    <source>
        <dbReference type="Proteomes" id="UP000621436"/>
    </source>
</evidence>
<dbReference type="InterPro" id="IPR002508">
    <property type="entry name" value="MurNAc-LAA_cat"/>
</dbReference>
<organism evidence="3 4">
    <name type="scientific">Halonatronomonas betaini</name>
    <dbReference type="NCBI Taxonomy" id="2778430"/>
    <lineage>
        <taxon>Bacteria</taxon>
        <taxon>Bacillati</taxon>
        <taxon>Bacillota</taxon>
        <taxon>Clostridia</taxon>
        <taxon>Halanaerobiales</taxon>
        <taxon>Halarsenatibacteraceae</taxon>
        <taxon>Halonatronomonas</taxon>
    </lineage>
</organism>
<dbReference type="Pfam" id="PF01520">
    <property type="entry name" value="Amidase_3"/>
    <property type="match status" value="1"/>
</dbReference>